<name>A0A8S4HFY0_PLAVI</name>
<dbReference type="Proteomes" id="UP000779233">
    <property type="component" value="Unassembled WGS sequence"/>
</dbReference>
<reference evidence="1" key="1">
    <citation type="submission" date="2021-09" db="EMBL/GenBank/DDBJ databases">
        <authorList>
            <consortium name="Pathogen Informatics"/>
        </authorList>
    </citation>
    <scope>NUCLEOTIDE SEQUENCE</scope>
    <source>
        <strain evidence="1">PvW1</strain>
    </source>
</reference>
<dbReference type="EMBL" id="CAJZCX010000010">
    <property type="protein sequence ID" value="CAG9480118.1"/>
    <property type="molecule type" value="Genomic_DNA"/>
</dbReference>
<sequence length="378" mass="45638">MSEGVPKYDIFKDIDTLETIRAEMENTYKTTDKASFCYNINFQTNNEKQIKDFCKMLVAPFNASMGQCGNAKNVLKEKIYLEFMNYFINYKLHEAAYTKTGKENFYKEVTSKYSEFKNDEELKNRMFVINEKCLISLHILYKLYENYDKLNKNEVNLYNNFLKEMKSKYNYGLEICFYDGDIKFCEALQNFRNYYENNKISKSRFCIGKDEQCPNLPEINLTSKSNNKKLRIAIIGNELFRRSYNPTLNEYSLDNPEEYYNLKDLIFVHYNLRMEKDEEGKKCAMMKILYQFFQYCNNHKYNRKLASFIEEFIVEYYNKNKTQYETIFNECKSDNDRKEYCMLYKKCDNSFKEDLKIFKENASNYITEQEKYLITYLH</sequence>
<dbReference type="VEuPathDB" id="PlasmoDB:PVPAM_140005900"/>
<comment type="caution">
    <text evidence="1">The sequence shown here is derived from an EMBL/GenBank/DDBJ whole genome shotgun (WGS) entry which is preliminary data.</text>
</comment>
<accession>A0A8S4HFY0</accession>
<organism evidence="1 2">
    <name type="scientific">Plasmodium vivax</name>
    <name type="common">malaria parasite P. vivax</name>
    <dbReference type="NCBI Taxonomy" id="5855"/>
    <lineage>
        <taxon>Eukaryota</taxon>
        <taxon>Sar</taxon>
        <taxon>Alveolata</taxon>
        <taxon>Apicomplexa</taxon>
        <taxon>Aconoidasida</taxon>
        <taxon>Haemosporida</taxon>
        <taxon>Plasmodiidae</taxon>
        <taxon>Plasmodium</taxon>
        <taxon>Plasmodium (Plasmodium)</taxon>
    </lineage>
</organism>
<gene>
    <name evidence="1" type="ORF">PVW1_050044600</name>
</gene>
<evidence type="ECO:0000313" key="2">
    <source>
        <dbReference type="Proteomes" id="UP000779233"/>
    </source>
</evidence>
<dbReference type="AlphaFoldDB" id="A0A8S4HFY0"/>
<proteinExistence type="predicted"/>
<evidence type="ECO:0000313" key="1">
    <source>
        <dbReference type="EMBL" id="CAG9480118.1"/>
    </source>
</evidence>
<protein>
    <submittedName>
        <fullName evidence="1">(malaria parasite P. vivax) hypothetical protein</fullName>
    </submittedName>
</protein>